<dbReference type="GO" id="GO:0008270">
    <property type="term" value="F:zinc ion binding"/>
    <property type="evidence" value="ECO:0007669"/>
    <property type="project" value="TreeGrafter"/>
</dbReference>
<evidence type="ECO:0000259" key="9">
    <source>
        <dbReference type="PROSITE" id="PS51837"/>
    </source>
</evidence>
<comment type="similarity">
    <text evidence="4">Belongs to the CDIP1/LITAF family.</text>
</comment>
<keyword evidence="7 8" id="KW-0472">Membrane</keyword>
<dbReference type="AlphaFoldDB" id="A0A0X3P0G8"/>
<evidence type="ECO:0000256" key="3">
    <source>
        <dbReference type="ARBA" id="ARBA00004630"/>
    </source>
</evidence>
<dbReference type="InterPro" id="IPR006629">
    <property type="entry name" value="LITAF"/>
</dbReference>
<proteinExistence type="inferred from homology"/>
<evidence type="ECO:0000256" key="8">
    <source>
        <dbReference type="SAM" id="Phobius"/>
    </source>
</evidence>
<evidence type="ECO:0000256" key="7">
    <source>
        <dbReference type="ARBA" id="ARBA00023136"/>
    </source>
</evidence>
<comment type="subcellular location">
    <subcellularLocation>
        <location evidence="2">Endosome membrane</location>
        <topology evidence="2">Peripheral membrane protein</topology>
    </subcellularLocation>
    <subcellularLocation>
        <location evidence="1">Late endosome membrane</location>
    </subcellularLocation>
    <subcellularLocation>
        <location evidence="3">Lysosome membrane</location>
        <topology evidence="3">Peripheral membrane protein</topology>
        <orientation evidence="3">Cytoplasmic side</orientation>
    </subcellularLocation>
</comment>
<evidence type="ECO:0000256" key="1">
    <source>
        <dbReference type="ARBA" id="ARBA00004414"/>
    </source>
</evidence>
<evidence type="ECO:0000256" key="5">
    <source>
        <dbReference type="ARBA" id="ARBA00022723"/>
    </source>
</evidence>
<dbReference type="InterPro" id="IPR037519">
    <property type="entry name" value="LITAF_fam"/>
</dbReference>
<protein>
    <submittedName>
        <fullName evidence="10">Lipopolysaccharide-induced tumor necrosis factor-alpha factor homolog</fullName>
    </submittedName>
</protein>
<gene>
    <name evidence="10" type="primary">LITAF</name>
    <name evidence="10" type="ORF">TR140031</name>
</gene>
<name>A0A0X3P0G8_SCHSO</name>
<dbReference type="GO" id="GO:0098560">
    <property type="term" value="C:cytoplasmic side of late endosome membrane"/>
    <property type="evidence" value="ECO:0007669"/>
    <property type="project" value="TreeGrafter"/>
</dbReference>
<dbReference type="SMART" id="SM00714">
    <property type="entry name" value="LITAF"/>
    <property type="match status" value="1"/>
</dbReference>
<feature type="domain" description="LITAF" evidence="9">
    <location>
        <begin position="21"/>
        <end position="105"/>
    </location>
</feature>
<reference evidence="10" key="1">
    <citation type="submission" date="2016-01" db="EMBL/GenBank/DDBJ databases">
        <title>Reference transcriptome for the parasite Schistocephalus solidus: insights into the molecular evolution of parasitism.</title>
        <authorList>
            <person name="Hebert F.O."/>
            <person name="Grambauer S."/>
            <person name="Barber I."/>
            <person name="Landry C.R."/>
            <person name="Aubin-Horth N."/>
        </authorList>
    </citation>
    <scope>NUCLEOTIDE SEQUENCE</scope>
</reference>
<evidence type="ECO:0000256" key="4">
    <source>
        <dbReference type="ARBA" id="ARBA00005975"/>
    </source>
</evidence>
<evidence type="ECO:0000256" key="2">
    <source>
        <dbReference type="ARBA" id="ARBA00004481"/>
    </source>
</evidence>
<dbReference type="Pfam" id="PF10601">
    <property type="entry name" value="zf-LITAF-like"/>
    <property type="match status" value="1"/>
</dbReference>
<accession>A0A0X3P0G8</accession>
<keyword evidence="8" id="KW-1133">Transmembrane helix</keyword>
<keyword evidence="8" id="KW-0812">Transmembrane</keyword>
<keyword evidence="5" id="KW-0479">Metal-binding</keyword>
<evidence type="ECO:0000313" key="10">
    <source>
        <dbReference type="EMBL" id="JAP45143.1"/>
    </source>
</evidence>
<feature type="transmembrane region" description="Helical" evidence="8">
    <location>
        <begin position="59"/>
        <end position="82"/>
    </location>
</feature>
<dbReference type="GO" id="GO:0098574">
    <property type="term" value="C:cytoplasmic side of lysosomal membrane"/>
    <property type="evidence" value="ECO:0007669"/>
    <property type="project" value="TreeGrafter"/>
</dbReference>
<keyword evidence="6" id="KW-0862">Zinc</keyword>
<organism evidence="10">
    <name type="scientific">Schistocephalus solidus</name>
    <name type="common">Tapeworm</name>
    <dbReference type="NCBI Taxonomy" id="70667"/>
    <lineage>
        <taxon>Eukaryota</taxon>
        <taxon>Metazoa</taxon>
        <taxon>Spiralia</taxon>
        <taxon>Lophotrochozoa</taxon>
        <taxon>Platyhelminthes</taxon>
        <taxon>Cestoda</taxon>
        <taxon>Eucestoda</taxon>
        <taxon>Diphyllobothriidea</taxon>
        <taxon>Diphyllobothriidae</taxon>
        <taxon>Schistocephalus</taxon>
    </lineage>
</organism>
<dbReference type="EMBL" id="GEEE01018082">
    <property type="protein sequence ID" value="JAP45143.1"/>
    <property type="molecule type" value="Transcribed_RNA"/>
</dbReference>
<sequence length="115" mass="13407">MQCKKFLSNSRMEKKDIYETEERPIEKQPSLRFSTPHEIYCPTCRFNVCSRTSFVNGKLTWLSCTVISLLGGVFGCCAIPFFCNSCKDVQHSCPRCQNVLGIYDRLELHRKWMKL</sequence>
<dbReference type="PANTHER" id="PTHR23292:SF46">
    <property type="entry name" value="LIPOPOLYSACCHARIDE-INDUCED TUMOR NECROSIS FACTOR-ALPHA FACTOR HOMOLOG"/>
    <property type="match status" value="1"/>
</dbReference>
<dbReference type="PROSITE" id="PS51837">
    <property type="entry name" value="LITAF"/>
    <property type="match status" value="1"/>
</dbReference>
<evidence type="ECO:0000256" key="6">
    <source>
        <dbReference type="ARBA" id="ARBA00022833"/>
    </source>
</evidence>
<dbReference type="GO" id="GO:0005634">
    <property type="term" value="C:nucleus"/>
    <property type="evidence" value="ECO:0007669"/>
    <property type="project" value="TreeGrafter"/>
</dbReference>
<dbReference type="PANTHER" id="PTHR23292">
    <property type="entry name" value="LIPOPOLYSACCHARIDE-INDUCED TUMOR NECROSIS FACTOR-ALPHA FACTOR"/>
    <property type="match status" value="1"/>
</dbReference>